<proteinExistence type="predicted"/>
<gene>
    <name evidence="1" type="ORF">HDE69_000465</name>
</gene>
<dbReference type="EMBL" id="JACHCF010000001">
    <property type="protein sequence ID" value="MBB5619429.1"/>
    <property type="molecule type" value="Genomic_DNA"/>
</dbReference>
<dbReference type="AlphaFoldDB" id="A0A7W8YPP4"/>
<dbReference type="Gene3D" id="3.90.1150.10">
    <property type="entry name" value="Aspartate Aminotransferase, domain 1"/>
    <property type="match status" value="1"/>
</dbReference>
<comment type="caution">
    <text evidence="1">The sequence shown here is derived from an EMBL/GenBank/DDBJ whole genome shotgun (WGS) entry which is preliminary data.</text>
</comment>
<dbReference type="InterPro" id="IPR015422">
    <property type="entry name" value="PyrdxlP-dep_Trfase_small"/>
</dbReference>
<dbReference type="Proteomes" id="UP000537718">
    <property type="component" value="Unassembled WGS sequence"/>
</dbReference>
<name>A0A7W8YPP4_9SPHI</name>
<dbReference type="GO" id="GO:0003677">
    <property type="term" value="F:DNA binding"/>
    <property type="evidence" value="ECO:0007669"/>
    <property type="project" value="UniProtKB-KW"/>
</dbReference>
<dbReference type="InterPro" id="IPR015424">
    <property type="entry name" value="PyrdxlP-dep_Trfase"/>
</dbReference>
<evidence type="ECO:0000313" key="1">
    <source>
        <dbReference type="EMBL" id="MBB5619429.1"/>
    </source>
</evidence>
<protein>
    <submittedName>
        <fullName evidence="1">DNA-binding transcriptional MocR family regulator</fullName>
    </submittedName>
</protein>
<dbReference type="SUPFAM" id="SSF53383">
    <property type="entry name" value="PLP-dependent transferases"/>
    <property type="match status" value="1"/>
</dbReference>
<sequence length="78" mass="8735">MIEFTKPQGGMALWLRFKKEFPVSQVINKASSMGLQLLGSSYSRGKELKHNGIRFGFASVNESDIDFAVEVLKKISLK</sequence>
<accession>A0A7W8YPP4</accession>
<evidence type="ECO:0000313" key="2">
    <source>
        <dbReference type="Proteomes" id="UP000537718"/>
    </source>
</evidence>
<dbReference type="RefSeq" id="WP_183865569.1">
    <property type="nucleotide sequence ID" value="NZ_JACHCF010000001.1"/>
</dbReference>
<reference evidence="1 2" key="1">
    <citation type="submission" date="2020-08" db="EMBL/GenBank/DDBJ databases">
        <title>Genomic Encyclopedia of Type Strains, Phase IV (KMG-V): Genome sequencing to study the core and pangenomes of soil and plant-associated prokaryotes.</title>
        <authorList>
            <person name="Whitman W."/>
        </authorList>
    </citation>
    <scope>NUCLEOTIDE SEQUENCE [LARGE SCALE GENOMIC DNA]</scope>
    <source>
        <strain evidence="1 2">MP7CTX6</strain>
    </source>
</reference>
<keyword evidence="1" id="KW-0238">DNA-binding</keyword>
<organism evidence="1 2">
    <name type="scientific">Pedobacter cryoconitis</name>
    <dbReference type="NCBI Taxonomy" id="188932"/>
    <lineage>
        <taxon>Bacteria</taxon>
        <taxon>Pseudomonadati</taxon>
        <taxon>Bacteroidota</taxon>
        <taxon>Sphingobacteriia</taxon>
        <taxon>Sphingobacteriales</taxon>
        <taxon>Sphingobacteriaceae</taxon>
        <taxon>Pedobacter</taxon>
    </lineage>
</organism>